<dbReference type="Proteomes" id="UP000692954">
    <property type="component" value="Unassembled WGS sequence"/>
</dbReference>
<dbReference type="AlphaFoldDB" id="A0A8S1KXM6"/>
<organism evidence="1 2">
    <name type="scientific">Paramecium sonneborni</name>
    <dbReference type="NCBI Taxonomy" id="65129"/>
    <lineage>
        <taxon>Eukaryota</taxon>
        <taxon>Sar</taxon>
        <taxon>Alveolata</taxon>
        <taxon>Ciliophora</taxon>
        <taxon>Intramacronucleata</taxon>
        <taxon>Oligohymenophorea</taxon>
        <taxon>Peniculida</taxon>
        <taxon>Parameciidae</taxon>
        <taxon>Paramecium</taxon>
    </lineage>
</organism>
<evidence type="ECO:0000313" key="1">
    <source>
        <dbReference type="EMBL" id="CAD8060270.1"/>
    </source>
</evidence>
<evidence type="ECO:0000313" key="2">
    <source>
        <dbReference type="Proteomes" id="UP000692954"/>
    </source>
</evidence>
<comment type="caution">
    <text evidence="1">The sequence shown here is derived from an EMBL/GenBank/DDBJ whole genome shotgun (WGS) entry which is preliminary data.</text>
</comment>
<proteinExistence type="predicted"/>
<reference evidence="1" key="1">
    <citation type="submission" date="2021-01" db="EMBL/GenBank/DDBJ databases">
        <authorList>
            <consortium name="Genoscope - CEA"/>
            <person name="William W."/>
        </authorList>
    </citation>
    <scope>NUCLEOTIDE SEQUENCE</scope>
</reference>
<sequence>MTSNQMELEFNRFQKQSSFTCAKERLKQVRQGSNQQSQNTPQNKSATFSFKNQKIKFRFPLIDELSLDSRSIQQESMERCYQQRFLENHYSQNKDFTKTSIEMEEENKENINNILIQQPFYDINKIVASSQISISSNQQIQNKMNEQYF</sequence>
<accession>A0A8S1KXM6</accession>
<name>A0A8S1KXM6_9CILI</name>
<dbReference type="OrthoDB" id="309787at2759"/>
<gene>
    <name evidence="1" type="ORF">PSON_ATCC_30995.1.T0140200</name>
</gene>
<protein>
    <submittedName>
        <fullName evidence="1">Uncharacterized protein</fullName>
    </submittedName>
</protein>
<dbReference type="EMBL" id="CAJJDN010000014">
    <property type="protein sequence ID" value="CAD8060270.1"/>
    <property type="molecule type" value="Genomic_DNA"/>
</dbReference>
<keyword evidence="2" id="KW-1185">Reference proteome</keyword>